<feature type="transmembrane region" description="Helical" evidence="2">
    <location>
        <begin position="231"/>
        <end position="248"/>
    </location>
</feature>
<feature type="compositionally biased region" description="Low complexity" evidence="1">
    <location>
        <begin position="347"/>
        <end position="356"/>
    </location>
</feature>
<feature type="transmembrane region" description="Helical" evidence="2">
    <location>
        <begin position="260"/>
        <end position="282"/>
    </location>
</feature>
<evidence type="ECO:0000313" key="3">
    <source>
        <dbReference type="EMBL" id="KAK0745482.1"/>
    </source>
</evidence>
<gene>
    <name evidence="3" type="ORF">B0T18DRAFT_428633</name>
</gene>
<keyword evidence="2" id="KW-0472">Membrane</keyword>
<comment type="caution">
    <text evidence="3">The sequence shown here is derived from an EMBL/GenBank/DDBJ whole genome shotgun (WGS) entry which is preliminary data.</text>
</comment>
<accession>A0AA40ETX2</accession>
<dbReference type="Proteomes" id="UP001172155">
    <property type="component" value="Unassembled WGS sequence"/>
</dbReference>
<feature type="region of interest" description="Disordered" evidence="1">
    <location>
        <begin position="341"/>
        <end position="372"/>
    </location>
</feature>
<evidence type="ECO:0000256" key="2">
    <source>
        <dbReference type="SAM" id="Phobius"/>
    </source>
</evidence>
<feature type="region of interest" description="Disordered" evidence="1">
    <location>
        <begin position="530"/>
        <end position="555"/>
    </location>
</feature>
<dbReference type="PANTHER" id="PTHR10845">
    <property type="entry name" value="REGULATOR OF G PROTEIN SIGNALING"/>
    <property type="match status" value="1"/>
</dbReference>
<dbReference type="InterPro" id="IPR036305">
    <property type="entry name" value="RGS_sf"/>
</dbReference>
<feature type="region of interest" description="Disordered" evidence="1">
    <location>
        <begin position="615"/>
        <end position="635"/>
    </location>
</feature>
<feature type="transmembrane region" description="Helical" evidence="2">
    <location>
        <begin position="297"/>
        <end position="315"/>
    </location>
</feature>
<evidence type="ECO:0000256" key="1">
    <source>
        <dbReference type="SAM" id="MobiDB-lite"/>
    </source>
</evidence>
<name>A0AA40ETX2_9PEZI</name>
<feature type="transmembrane region" description="Helical" evidence="2">
    <location>
        <begin position="72"/>
        <end position="90"/>
    </location>
</feature>
<feature type="transmembrane region" description="Helical" evidence="2">
    <location>
        <begin position="110"/>
        <end position="131"/>
    </location>
</feature>
<feature type="transmembrane region" description="Helical" evidence="2">
    <location>
        <begin position="173"/>
        <end position="194"/>
    </location>
</feature>
<feature type="transmembrane region" description="Helical" evidence="2">
    <location>
        <begin position="38"/>
        <end position="60"/>
    </location>
</feature>
<dbReference type="PANTHER" id="PTHR10845:SF268">
    <property type="entry name" value="RGS DOMAIN-CONTAINING PROTEIN"/>
    <property type="match status" value="1"/>
</dbReference>
<dbReference type="Gene3D" id="1.10.167.10">
    <property type="entry name" value="Regulator of G-protein Signalling 4, domain 2"/>
    <property type="match status" value="1"/>
</dbReference>
<proteinExistence type="predicted"/>
<dbReference type="AlphaFoldDB" id="A0AA40ETX2"/>
<organism evidence="3 4">
    <name type="scientific">Schizothecium vesticola</name>
    <dbReference type="NCBI Taxonomy" id="314040"/>
    <lineage>
        <taxon>Eukaryota</taxon>
        <taxon>Fungi</taxon>
        <taxon>Dikarya</taxon>
        <taxon>Ascomycota</taxon>
        <taxon>Pezizomycotina</taxon>
        <taxon>Sordariomycetes</taxon>
        <taxon>Sordariomycetidae</taxon>
        <taxon>Sordariales</taxon>
        <taxon>Schizotheciaceae</taxon>
        <taxon>Schizothecium</taxon>
    </lineage>
</organism>
<evidence type="ECO:0000313" key="4">
    <source>
        <dbReference type="Proteomes" id="UP001172155"/>
    </source>
</evidence>
<keyword evidence="2" id="KW-0812">Transmembrane</keyword>
<dbReference type="EMBL" id="JAUKUD010000004">
    <property type="protein sequence ID" value="KAK0745482.1"/>
    <property type="molecule type" value="Genomic_DNA"/>
</dbReference>
<dbReference type="SUPFAM" id="SSF48097">
    <property type="entry name" value="Regulator of G-protein signaling, RGS"/>
    <property type="match status" value="1"/>
</dbReference>
<sequence>MMLPREVAVAVAARAEVLGSEFGITSETPREVRVDAVSIFFLCICAVWTILLAAGMIFLHTKRHLPTVRIRGLPLTFAGIVLLHMYWMTIQTGYTFGPLAPEVAEFWIMSIWYPFGVALFQAGNSQFLHVAKAQSRFARPPSQMTTRYDEKRGLAVDNSWLARLRRMDYSQRMFLFVTVGMACQLVVVVVIFLISRKFHPAFGIPGTEIYGETWQEIAAKQGRGWEWWPSVFWQFLWAWVIAPVILWRSRGIRDTHGWQLQTMACCIAGLHAAPMWLIAIYVPEMKVVNQYWVPPQWIGLSIWIMELFTVFVPCWHIRKHQNLKQETLDSIASWERKKKLSRAQNDSSSGRSNGSGPRPPLSPTSTKIGEAITTDTPSAWKSKFGGNDETGDLEKLPDESVMTMAALEHVLDKNPEPLRQFSARRDFSGENIAFLTAVAEWKQSLPPAFIRNRHNTAPDLVRLQFTKALRIYTEFVSPRDAEFPINIDWHELRKLEGIFERAARSLFPKGVNKGGGNGVPSEWRLAQDSRGGSEINMVTSPSHASIPRHHHSNDAGLTTSAETLALDNAPTNVSDSQLFRGDIPTAFDASVFDAAHGSIKYLVLTNTWPKYVRERRSSESLSRQSRAADTYDSKDSKGSLRKALAFLKPLVR</sequence>
<reference evidence="3" key="1">
    <citation type="submission" date="2023-06" db="EMBL/GenBank/DDBJ databases">
        <title>Genome-scale phylogeny and comparative genomics of the fungal order Sordariales.</title>
        <authorList>
            <consortium name="Lawrence Berkeley National Laboratory"/>
            <person name="Hensen N."/>
            <person name="Bonometti L."/>
            <person name="Westerberg I."/>
            <person name="Brannstrom I.O."/>
            <person name="Guillou S."/>
            <person name="Cros-Aarteil S."/>
            <person name="Calhoun S."/>
            <person name="Haridas S."/>
            <person name="Kuo A."/>
            <person name="Mondo S."/>
            <person name="Pangilinan J."/>
            <person name="Riley R."/>
            <person name="LaButti K."/>
            <person name="Andreopoulos B."/>
            <person name="Lipzen A."/>
            <person name="Chen C."/>
            <person name="Yanf M."/>
            <person name="Daum C."/>
            <person name="Ng V."/>
            <person name="Clum A."/>
            <person name="Steindorff A."/>
            <person name="Ohm R."/>
            <person name="Martin F."/>
            <person name="Silar P."/>
            <person name="Natvig D."/>
            <person name="Lalanne C."/>
            <person name="Gautier V."/>
            <person name="Ament-velasquez S.L."/>
            <person name="Kruys A."/>
            <person name="Hutchinson M.I."/>
            <person name="Powell A.J."/>
            <person name="Barry K."/>
            <person name="Miller A.N."/>
            <person name="Grigoriev I.V."/>
            <person name="Debuchy R."/>
            <person name="Gladieux P."/>
            <person name="Thoren M.H."/>
            <person name="Johannesson H."/>
        </authorList>
    </citation>
    <scope>NUCLEOTIDE SEQUENCE</scope>
    <source>
        <strain evidence="3">SMH3187-1</strain>
    </source>
</reference>
<protein>
    <recommendedName>
        <fullName evidence="5">RGS domain-containing protein</fullName>
    </recommendedName>
</protein>
<keyword evidence="2" id="KW-1133">Transmembrane helix</keyword>
<evidence type="ECO:0008006" key="5">
    <source>
        <dbReference type="Google" id="ProtNLM"/>
    </source>
</evidence>
<keyword evidence="4" id="KW-1185">Reference proteome</keyword>
<dbReference type="InterPro" id="IPR044926">
    <property type="entry name" value="RGS_subdomain_2"/>
</dbReference>